<keyword evidence="3" id="KW-1185">Reference proteome</keyword>
<dbReference type="Pfam" id="PF00856">
    <property type="entry name" value="SET"/>
    <property type="match status" value="1"/>
</dbReference>
<protein>
    <recommendedName>
        <fullName evidence="1">SET domain-containing protein</fullName>
    </recommendedName>
</protein>
<dbReference type="Proteomes" id="UP000192257">
    <property type="component" value="Unassembled WGS sequence"/>
</dbReference>
<organism evidence="2 3">
    <name type="scientific">Trypanosoma theileri</name>
    <dbReference type="NCBI Taxonomy" id="67003"/>
    <lineage>
        <taxon>Eukaryota</taxon>
        <taxon>Discoba</taxon>
        <taxon>Euglenozoa</taxon>
        <taxon>Kinetoplastea</taxon>
        <taxon>Metakinetoplastina</taxon>
        <taxon>Trypanosomatida</taxon>
        <taxon>Trypanosomatidae</taxon>
        <taxon>Trypanosoma</taxon>
    </lineage>
</organism>
<dbReference type="CDD" id="cd15489">
    <property type="entry name" value="PHD_SF"/>
    <property type="match status" value="1"/>
</dbReference>
<proteinExistence type="predicted"/>
<name>A0A1X0P992_9TRYP</name>
<dbReference type="PROSITE" id="PS50280">
    <property type="entry name" value="SET"/>
    <property type="match status" value="1"/>
</dbReference>
<dbReference type="AlphaFoldDB" id="A0A1X0P992"/>
<dbReference type="VEuPathDB" id="TriTrypDB:TM35_000013250"/>
<evidence type="ECO:0000313" key="2">
    <source>
        <dbReference type="EMBL" id="ORC93448.1"/>
    </source>
</evidence>
<accession>A0A1X0P992</accession>
<reference evidence="2 3" key="1">
    <citation type="submission" date="2017-03" db="EMBL/GenBank/DDBJ databases">
        <title>An alternative strategy for trypanosome survival in the mammalian bloodstream revealed through genome and transcriptome analysis of the ubiquitous bovine parasite Trypanosoma (Megatrypanum) theileri.</title>
        <authorList>
            <person name="Kelly S."/>
            <person name="Ivens A."/>
            <person name="Mott A."/>
            <person name="O'Neill E."/>
            <person name="Emms D."/>
            <person name="Macleod O."/>
            <person name="Voorheis P."/>
            <person name="Matthews J."/>
            <person name="Matthews K."/>
            <person name="Carrington M."/>
        </authorList>
    </citation>
    <scope>NUCLEOTIDE SEQUENCE [LARGE SCALE GENOMIC DNA]</scope>
    <source>
        <strain evidence="2">Edinburgh</strain>
    </source>
</reference>
<dbReference type="OrthoDB" id="255786at2759"/>
<comment type="caution">
    <text evidence="2">The sequence shown here is derived from an EMBL/GenBank/DDBJ whole genome shotgun (WGS) entry which is preliminary data.</text>
</comment>
<dbReference type="InterPro" id="IPR001214">
    <property type="entry name" value="SET_dom"/>
</dbReference>
<dbReference type="SUPFAM" id="SSF82199">
    <property type="entry name" value="SET domain"/>
    <property type="match status" value="1"/>
</dbReference>
<evidence type="ECO:0000259" key="1">
    <source>
        <dbReference type="PROSITE" id="PS50280"/>
    </source>
</evidence>
<dbReference type="GeneID" id="39980786"/>
<dbReference type="RefSeq" id="XP_028887514.1">
    <property type="nucleotide sequence ID" value="XM_029021006.1"/>
</dbReference>
<feature type="domain" description="SET" evidence="1">
    <location>
        <begin position="198"/>
        <end position="322"/>
    </location>
</feature>
<dbReference type="Gene3D" id="2.170.270.10">
    <property type="entry name" value="SET domain"/>
    <property type="match status" value="1"/>
</dbReference>
<evidence type="ECO:0000313" key="3">
    <source>
        <dbReference type="Proteomes" id="UP000192257"/>
    </source>
</evidence>
<dbReference type="EMBL" id="NBCO01000001">
    <property type="protein sequence ID" value="ORC93448.1"/>
    <property type="molecule type" value="Genomic_DNA"/>
</dbReference>
<sequence length="387" mass="44259">MAEVVPTACDDWSLNKDKETNKLFWWQGTYGISIWDENLKVDVPHEEATDFHVWQAFIRFQIQSVYKICSVCHHPEGNEDLMVCCYCGQTVHLGCSKEATESQMAWKPANSGFEDFLRACFLCEDESIPERTPPKRVRCNARRGVIRALSIKEEYPEYILSEIESIAKHSQEPHSEEEDELLMASLRRVVTKFFQSPASCEFLTTETRPEKGGGIGVVAAEDIPAYTVLGVYPGYLDVLSGEQSNQGRPVPKYALMTLNCADYFNVVFEELQGTFTPFINEPAETEESNCGWIQETKYHDGRLSVMTIRDIKKGEELLIGYGPLYPRSYPYKYDALTFHKVDTDHESTCFALWRLLSINENDAKLMCYVGYNSSSDSYYLWEQVEGN</sequence>
<gene>
    <name evidence="2" type="ORF">TM35_000013250</name>
</gene>
<dbReference type="InterPro" id="IPR046341">
    <property type="entry name" value="SET_dom_sf"/>
</dbReference>